<protein>
    <submittedName>
        <fullName evidence="6">ATP-binding cassette domain-containing protein</fullName>
    </submittedName>
</protein>
<dbReference type="SUPFAM" id="SSF52540">
    <property type="entry name" value="P-loop containing nucleoside triphosphate hydrolases"/>
    <property type="match status" value="1"/>
</dbReference>
<dbReference type="PROSITE" id="PS00211">
    <property type="entry name" value="ABC_TRANSPORTER_1"/>
    <property type="match status" value="1"/>
</dbReference>
<evidence type="ECO:0000313" key="6">
    <source>
        <dbReference type="EMBL" id="MQX38156.1"/>
    </source>
</evidence>
<dbReference type="InterPro" id="IPR027417">
    <property type="entry name" value="P-loop_NTPase"/>
</dbReference>
<dbReference type="SMART" id="SM00382">
    <property type="entry name" value="AAA"/>
    <property type="match status" value="1"/>
</dbReference>
<dbReference type="GO" id="GO:0016887">
    <property type="term" value="F:ATP hydrolysis activity"/>
    <property type="evidence" value="ECO:0007669"/>
    <property type="project" value="InterPro"/>
</dbReference>
<dbReference type="Pfam" id="PF00005">
    <property type="entry name" value="ABC_tran"/>
    <property type="match status" value="1"/>
</dbReference>
<dbReference type="PROSITE" id="PS50893">
    <property type="entry name" value="ABC_TRANSPORTER_2"/>
    <property type="match status" value="1"/>
</dbReference>
<evidence type="ECO:0000256" key="3">
    <source>
        <dbReference type="ARBA" id="ARBA00022741"/>
    </source>
</evidence>
<dbReference type="Proteomes" id="UP000434582">
    <property type="component" value="Unassembled WGS sequence"/>
</dbReference>
<evidence type="ECO:0000256" key="1">
    <source>
        <dbReference type="ARBA" id="ARBA00005417"/>
    </source>
</evidence>
<organism evidence="6 7">
    <name type="scientific">Roseospira navarrensis</name>
    <dbReference type="NCBI Taxonomy" id="140058"/>
    <lineage>
        <taxon>Bacteria</taxon>
        <taxon>Pseudomonadati</taxon>
        <taxon>Pseudomonadota</taxon>
        <taxon>Alphaproteobacteria</taxon>
        <taxon>Rhodospirillales</taxon>
        <taxon>Rhodospirillaceae</taxon>
        <taxon>Roseospira</taxon>
    </lineage>
</organism>
<dbReference type="PANTHER" id="PTHR42788:SF19">
    <property type="entry name" value="ALIPHATIC SULFONATES IMPORT ATP-BINDING PROTEIN SSUB 2"/>
    <property type="match status" value="1"/>
</dbReference>
<dbReference type="GO" id="GO:0005524">
    <property type="term" value="F:ATP binding"/>
    <property type="evidence" value="ECO:0007669"/>
    <property type="project" value="UniProtKB-KW"/>
</dbReference>
<dbReference type="InterPro" id="IPR003593">
    <property type="entry name" value="AAA+_ATPase"/>
</dbReference>
<evidence type="ECO:0000256" key="4">
    <source>
        <dbReference type="ARBA" id="ARBA00022840"/>
    </source>
</evidence>
<comment type="caution">
    <text evidence="6">The sequence shown here is derived from an EMBL/GenBank/DDBJ whole genome shotgun (WGS) entry which is preliminary data.</text>
</comment>
<gene>
    <name evidence="6" type="ORF">GHC57_16700</name>
</gene>
<comment type="similarity">
    <text evidence="1">Belongs to the ABC transporter superfamily.</text>
</comment>
<evidence type="ECO:0000313" key="7">
    <source>
        <dbReference type="Proteomes" id="UP000434582"/>
    </source>
</evidence>
<feature type="domain" description="ABC transporter" evidence="5">
    <location>
        <begin position="1"/>
        <end position="226"/>
    </location>
</feature>
<reference evidence="6 7" key="1">
    <citation type="submission" date="2019-10" db="EMBL/GenBank/DDBJ databases">
        <title>Draft whole-genome sequence of the purple nonsulfur photosynthetic bacterium Roseospira navarrensis DSM 15114.</title>
        <authorList>
            <person name="Kyndt J.A."/>
            <person name="Meyer T.E."/>
        </authorList>
    </citation>
    <scope>NUCLEOTIDE SEQUENCE [LARGE SCALE GENOMIC DNA]</scope>
    <source>
        <strain evidence="6 7">DSM 15114</strain>
    </source>
</reference>
<keyword evidence="2" id="KW-0813">Transport</keyword>
<dbReference type="InterPro" id="IPR017871">
    <property type="entry name" value="ABC_transporter-like_CS"/>
</dbReference>
<dbReference type="PANTHER" id="PTHR42788">
    <property type="entry name" value="TAURINE IMPORT ATP-BINDING PROTEIN-RELATED"/>
    <property type="match status" value="1"/>
</dbReference>
<accession>A0A7X1ZGL9</accession>
<dbReference type="EMBL" id="WIVE01000074">
    <property type="protein sequence ID" value="MQX38156.1"/>
    <property type="molecule type" value="Genomic_DNA"/>
</dbReference>
<proteinExistence type="inferred from homology"/>
<keyword evidence="3" id="KW-0547">Nucleotide-binding</keyword>
<keyword evidence="7" id="KW-1185">Reference proteome</keyword>
<dbReference type="Gene3D" id="3.40.50.300">
    <property type="entry name" value="P-loop containing nucleotide triphosphate hydrolases"/>
    <property type="match status" value="1"/>
</dbReference>
<dbReference type="AlphaFoldDB" id="A0A7X1ZGL9"/>
<evidence type="ECO:0000259" key="5">
    <source>
        <dbReference type="PROSITE" id="PS50893"/>
    </source>
</evidence>
<dbReference type="InterPro" id="IPR050166">
    <property type="entry name" value="ABC_transporter_ATP-bind"/>
</dbReference>
<evidence type="ECO:0000256" key="2">
    <source>
        <dbReference type="ARBA" id="ARBA00022448"/>
    </source>
</evidence>
<keyword evidence="4 6" id="KW-0067">ATP-binding</keyword>
<sequence length="248" mass="25869">MRLSDAALQYGGVRLFDGLALTLPAGRTTALLGPSGVGKSTLLRLIAGLEAGDHARATVTCDDGRPLTGRVAYLAQRDSLLPWAGALDNVALGARLRGEPMGPARARAAALLAEVGLGDRLTARPGTLSGGMRQRVALARALMEDRPVILMDEPFSALDFLTRLRLQDLTARLLAGRTVLLVTHDPLEALRLGDAVHVLHGRPATLDAPLTPPGAPPREAVDPAVLALQAEVLRRLTGEDHAGGGGAP</sequence>
<name>A0A7X1ZGL9_9PROT</name>
<dbReference type="InterPro" id="IPR003439">
    <property type="entry name" value="ABC_transporter-like_ATP-bd"/>
</dbReference>